<evidence type="ECO:0000256" key="2">
    <source>
        <dbReference type="ARBA" id="ARBA00022656"/>
    </source>
</evidence>
<evidence type="ECO:0000259" key="6">
    <source>
        <dbReference type="Pfam" id="PF04829"/>
    </source>
</evidence>
<dbReference type="Proteomes" id="UP001174315">
    <property type="component" value="Unassembled WGS sequence"/>
</dbReference>
<dbReference type="RefSeq" id="WP_301868739.1">
    <property type="nucleotide sequence ID" value="NZ_DAMAEN010000004.1"/>
</dbReference>
<accession>A0ABT8QAK0</accession>
<evidence type="ECO:0000256" key="5">
    <source>
        <dbReference type="SAM" id="MobiDB-lite"/>
    </source>
</evidence>
<reference evidence="7" key="1">
    <citation type="submission" date="2023-07" db="EMBL/GenBank/DDBJ databases">
        <title>Stenotrophomonas isolates from soil.</title>
        <authorList>
            <person name="Sharma V."/>
            <person name="Zur-Pinska J."/>
            <person name="Hay A.G."/>
        </authorList>
    </citation>
    <scope>NUCLEOTIDE SEQUENCE</scope>
    <source>
        <strain evidence="7">C2</strain>
    </source>
</reference>
<dbReference type="Pfam" id="PF04829">
    <property type="entry name" value="PT-VENN"/>
    <property type="match status" value="1"/>
</dbReference>
<feature type="compositionally biased region" description="Low complexity" evidence="5">
    <location>
        <begin position="67"/>
        <end position="78"/>
    </location>
</feature>
<comment type="caution">
    <text evidence="7">The sequence shown here is derived from an EMBL/GenBank/DDBJ whole genome shotgun (WGS) entry which is preliminary data.</text>
</comment>
<feature type="compositionally biased region" description="Polar residues" evidence="5">
    <location>
        <begin position="596"/>
        <end position="617"/>
    </location>
</feature>
<evidence type="ECO:0000256" key="3">
    <source>
        <dbReference type="ARBA" id="ARBA00022913"/>
    </source>
</evidence>
<keyword evidence="3" id="KW-1266">Target cell cytoplasm</keyword>
<sequence>MNLIGGAIASTNAANSELTAQTLTFSDLQNQMDYSASSGSISGGAGGKMNGWDAKEGTTAARGGPGMPMSEGGSDSSSTLATLTEGNITIGGKQTTAAELGINTDASAAHRALEAMPDATKLLADQQAMAGAIGTVVATSRQVANDIQTHQSNKATQDYYDSLSPEEQVAFDKLDAKARDKRLSDNSQAYKDAKKWGSGGDYSRALDAVTTALVGSAGGQAVGQLASNALAPYAAFFIGSTFDPNHGKDPNATMQLLSHALLGAVLAEVNGAGAGAGAAAAVGGEVAAKFLTDTLYGGNASKLSPQEKETILALSQAVGALAGGLSGQDLAGIALNAGIAKNSAENNFLGQNDHARMIHLREKAKRQGGLDKQESLELVLLDAGDQMSAGLLRKALAGESLSEFQAADLATYIRRYESQNGPLDLPELQKQFQERAGTLRPGELQGVNPSQVYERPYAGLGDDQKAYKDANYSWVEDIFYRKKGANERLFENALRKSGLEPSRTEDLLPSSMQLRNYFAIQDAQTSSAMASIAFVAATVGDMSEDNRRALTLTMGGIANIAGIAISGKTGLLPQTGGLGVTRSPSRRRVSEAPATNALSVEQPKNQGGDSGGSSTKNFIPPGPVRVSDAHSVETIGAGTRFGGGNRNTLKSVLMGGYDIDGDIREINSGQGILLPDGNVAVSSGRVWGAHPGSATMFPRSGPGIVQLSQAEFRLYRDMVRQNGMSSSIEKALDGMISVGNNGVSSESRSKLNELYRSRDLGK</sequence>
<feature type="domain" description="VENN motif-containing" evidence="6">
    <location>
        <begin position="301"/>
        <end position="350"/>
    </location>
</feature>
<proteinExistence type="predicted"/>
<protein>
    <submittedName>
        <fullName evidence="7">VENN motif pre-toxin domain-containing protein</fullName>
    </submittedName>
</protein>
<organism evidence="7 8">
    <name type="scientific">Stenotrophomonas indicatrix</name>
    <dbReference type="NCBI Taxonomy" id="2045451"/>
    <lineage>
        <taxon>Bacteria</taxon>
        <taxon>Pseudomonadati</taxon>
        <taxon>Pseudomonadota</taxon>
        <taxon>Gammaproteobacteria</taxon>
        <taxon>Lysobacterales</taxon>
        <taxon>Lysobacteraceae</taxon>
        <taxon>Stenotrophomonas</taxon>
    </lineage>
</organism>
<keyword evidence="2" id="KW-0800">Toxin</keyword>
<feature type="region of interest" description="Disordered" evidence="5">
    <location>
        <begin position="45"/>
        <end position="78"/>
    </location>
</feature>
<evidence type="ECO:0000313" key="7">
    <source>
        <dbReference type="EMBL" id="MDN8668354.1"/>
    </source>
</evidence>
<dbReference type="InterPro" id="IPR006914">
    <property type="entry name" value="VENN_dom"/>
</dbReference>
<evidence type="ECO:0000256" key="1">
    <source>
        <dbReference type="ARBA" id="ARBA00004219"/>
    </source>
</evidence>
<evidence type="ECO:0000256" key="4">
    <source>
        <dbReference type="ARBA" id="ARBA00023026"/>
    </source>
</evidence>
<evidence type="ECO:0000313" key="8">
    <source>
        <dbReference type="Proteomes" id="UP001174315"/>
    </source>
</evidence>
<comment type="subcellular location">
    <subcellularLocation>
        <location evidence="1">Target cell</location>
        <location evidence="1">Target cell cytoplasm</location>
    </subcellularLocation>
</comment>
<feature type="region of interest" description="Disordered" evidence="5">
    <location>
        <begin position="576"/>
        <end position="626"/>
    </location>
</feature>
<gene>
    <name evidence="7" type="ORF">Q0S36_03295</name>
</gene>
<keyword evidence="8" id="KW-1185">Reference proteome</keyword>
<name>A0ABT8QAK0_9GAMM</name>
<keyword evidence="4" id="KW-0843">Virulence</keyword>
<dbReference type="EMBL" id="JAUKNN010000005">
    <property type="protein sequence ID" value="MDN8668354.1"/>
    <property type="molecule type" value="Genomic_DNA"/>
</dbReference>